<feature type="domain" description="Acyl-CoA dehydrogenase/oxidase N-terminal" evidence="9">
    <location>
        <begin position="11"/>
        <end position="120"/>
    </location>
</feature>
<sequence length="384" mass="41517">MPDPWTDPSLTAEQRAIAELVHEIATEEIRPVAREADENESFPEDAWDALAEADLAGLTVPEEHGGVAADRSTYAIVNEEVAYGGLAVATALSVHCLVTSCIATFGTDDQRERWLPRMARSGRPVGMFCLSEPQAGSNPAEMTTTATREGDEYVLDGHKRWITNGRRGGVAIVFAKTDPDDPDTVTQFLVPADADGFEPGEPERKLGLRASDTTDVVLDGCRIPAENRLTEVGEGLASAFRILTGGRIGIGAQAVGLARAALEEATTYAADREQFGRSISEFQSIRHTIAEMATRIEASRELVRAACRRAEAGEDARVAASMAKYFASETATAVANDAIQIHGGYGYTREFPVERLYRDAKVTEIYEGTTQIQKTIIARGLLPE</sequence>
<dbReference type="InterPro" id="IPR036250">
    <property type="entry name" value="AcylCo_DH-like_C"/>
</dbReference>
<comment type="cofactor">
    <cofactor evidence="1 6">
        <name>FAD</name>
        <dbReference type="ChEBI" id="CHEBI:57692"/>
    </cofactor>
</comment>
<dbReference type="EC" id="1.-.-.-" evidence="10"/>
<reference evidence="10 11" key="1">
    <citation type="journal article" date="2019" name="Int. J. Syst. Evol. Microbiol.">
        <title>The Global Catalogue of Microorganisms (GCM) 10K type strain sequencing project: providing services to taxonomists for standard genome sequencing and annotation.</title>
        <authorList>
            <consortium name="The Broad Institute Genomics Platform"/>
            <consortium name="The Broad Institute Genome Sequencing Center for Infectious Disease"/>
            <person name="Wu L."/>
            <person name="Ma J."/>
        </authorList>
    </citation>
    <scope>NUCLEOTIDE SEQUENCE [LARGE SCALE GENOMIC DNA]</scope>
    <source>
        <strain evidence="10 11">SKJ47</strain>
    </source>
</reference>
<evidence type="ECO:0000259" key="9">
    <source>
        <dbReference type="Pfam" id="PF02771"/>
    </source>
</evidence>
<dbReference type="InterPro" id="IPR046373">
    <property type="entry name" value="Acyl-CoA_Oxase/DH_mid-dom_sf"/>
</dbReference>
<dbReference type="Gene3D" id="2.40.110.10">
    <property type="entry name" value="Butyryl-CoA Dehydrogenase, subunit A, domain 2"/>
    <property type="match status" value="1"/>
</dbReference>
<keyword evidence="5 6" id="KW-0560">Oxidoreductase</keyword>
<dbReference type="Gene3D" id="1.20.140.10">
    <property type="entry name" value="Butyryl-CoA Dehydrogenase, subunit A, domain 3"/>
    <property type="match status" value="1"/>
</dbReference>
<protein>
    <submittedName>
        <fullName evidence="10">Acyl-CoA dehydrogenase family protein</fullName>
        <ecNumber evidence="10">1.-.-.-</ecNumber>
    </submittedName>
</protein>
<evidence type="ECO:0000256" key="3">
    <source>
        <dbReference type="ARBA" id="ARBA00022630"/>
    </source>
</evidence>
<dbReference type="InterPro" id="IPR006089">
    <property type="entry name" value="Acyl-CoA_DH_CS"/>
</dbReference>
<keyword evidence="4 6" id="KW-0274">FAD</keyword>
<evidence type="ECO:0000256" key="6">
    <source>
        <dbReference type="RuleBase" id="RU362125"/>
    </source>
</evidence>
<dbReference type="Pfam" id="PF00441">
    <property type="entry name" value="Acyl-CoA_dh_1"/>
    <property type="match status" value="1"/>
</dbReference>
<dbReference type="PROSITE" id="PS00073">
    <property type="entry name" value="ACYL_COA_DH_2"/>
    <property type="match status" value="1"/>
</dbReference>
<feature type="domain" description="Acyl-CoA oxidase/dehydrogenase middle" evidence="8">
    <location>
        <begin position="128"/>
        <end position="221"/>
    </location>
</feature>
<dbReference type="InterPro" id="IPR009075">
    <property type="entry name" value="AcylCo_DH/oxidase_C"/>
</dbReference>
<proteinExistence type="inferred from homology"/>
<dbReference type="PANTHER" id="PTHR43884">
    <property type="entry name" value="ACYL-COA DEHYDROGENASE"/>
    <property type="match status" value="1"/>
</dbReference>
<evidence type="ECO:0000256" key="4">
    <source>
        <dbReference type="ARBA" id="ARBA00022827"/>
    </source>
</evidence>
<dbReference type="Pfam" id="PF02770">
    <property type="entry name" value="Acyl-CoA_dh_M"/>
    <property type="match status" value="1"/>
</dbReference>
<dbReference type="InterPro" id="IPR009100">
    <property type="entry name" value="AcylCoA_DH/oxidase_NM_dom_sf"/>
</dbReference>
<dbReference type="InterPro" id="IPR037069">
    <property type="entry name" value="AcylCoA_DH/ox_N_sf"/>
</dbReference>
<dbReference type="RefSeq" id="WP_379744319.1">
    <property type="nucleotide sequence ID" value="NZ_JBHSVN010000001.1"/>
</dbReference>
<name>A0ABD5UVH4_9EURY</name>
<organism evidence="10 11">
    <name type="scientific">Halopenitus salinus</name>
    <dbReference type="NCBI Taxonomy" id="1198295"/>
    <lineage>
        <taxon>Archaea</taxon>
        <taxon>Methanobacteriati</taxon>
        <taxon>Methanobacteriota</taxon>
        <taxon>Stenosarchaea group</taxon>
        <taxon>Halobacteria</taxon>
        <taxon>Halobacteriales</taxon>
        <taxon>Haloferacaceae</taxon>
        <taxon>Halopenitus</taxon>
    </lineage>
</organism>
<dbReference type="InterPro" id="IPR013786">
    <property type="entry name" value="AcylCoA_DH/ox_N"/>
</dbReference>
<gene>
    <name evidence="10" type="ORF">ACFQE9_10885</name>
</gene>
<evidence type="ECO:0000259" key="8">
    <source>
        <dbReference type="Pfam" id="PF02770"/>
    </source>
</evidence>
<dbReference type="AlphaFoldDB" id="A0ABD5UVH4"/>
<dbReference type="FunFam" id="2.40.110.10:FF:000002">
    <property type="entry name" value="Acyl-CoA dehydrogenase fadE12"/>
    <property type="match status" value="1"/>
</dbReference>
<dbReference type="PANTHER" id="PTHR43884:SF12">
    <property type="entry name" value="ISOVALERYL-COA DEHYDROGENASE, MITOCHONDRIAL-RELATED"/>
    <property type="match status" value="1"/>
</dbReference>
<evidence type="ECO:0000256" key="5">
    <source>
        <dbReference type="ARBA" id="ARBA00023002"/>
    </source>
</evidence>
<dbReference type="EMBL" id="JBHSXL010000009">
    <property type="protein sequence ID" value="MFC6893103.1"/>
    <property type="molecule type" value="Genomic_DNA"/>
</dbReference>
<dbReference type="Pfam" id="PF02771">
    <property type="entry name" value="Acyl-CoA_dh_N"/>
    <property type="match status" value="1"/>
</dbReference>
<feature type="domain" description="Acyl-CoA dehydrogenase/oxidase C-terminal" evidence="7">
    <location>
        <begin position="233"/>
        <end position="382"/>
    </location>
</feature>
<comment type="caution">
    <text evidence="10">The sequence shown here is derived from an EMBL/GenBank/DDBJ whole genome shotgun (WGS) entry which is preliminary data.</text>
</comment>
<dbReference type="FunFam" id="1.20.140.10:FF:000004">
    <property type="entry name" value="Acyl-CoA dehydrogenase FadE25"/>
    <property type="match status" value="1"/>
</dbReference>
<evidence type="ECO:0000259" key="7">
    <source>
        <dbReference type="Pfam" id="PF00441"/>
    </source>
</evidence>
<dbReference type="SUPFAM" id="SSF47203">
    <property type="entry name" value="Acyl-CoA dehydrogenase C-terminal domain-like"/>
    <property type="match status" value="1"/>
</dbReference>
<comment type="similarity">
    <text evidence="2 6">Belongs to the acyl-CoA dehydrogenase family.</text>
</comment>
<keyword evidence="3 6" id="KW-0285">Flavoprotein</keyword>
<dbReference type="InterPro" id="IPR006091">
    <property type="entry name" value="Acyl-CoA_Oxase/DH_mid-dom"/>
</dbReference>
<dbReference type="Proteomes" id="UP001596296">
    <property type="component" value="Unassembled WGS sequence"/>
</dbReference>
<dbReference type="Gene3D" id="1.10.540.10">
    <property type="entry name" value="Acyl-CoA dehydrogenase/oxidase, N-terminal domain"/>
    <property type="match status" value="1"/>
</dbReference>
<keyword evidence="11" id="KW-1185">Reference proteome</keyword>
<accession>A0ABD5UVH4</accession>
<evidence type="ECO:0000313" key="10">
    <source>
        <dbReference type="EMBL" id="MFC6893103.1"/>
    </source>
</evidence>
<evidence type="ECO:0000313" key="11">
    <source>
        <dbReference type="Proteomes" id="UP001596296"/>
    </source>
</evidence>
<evidence type="ECO:0000256" key="2">
    <source>
        <dbReference type="ARBA" id="ARBA00009347"/>
    </source>
</evidence>
<dbReference type="GO" id="GO:0016627">
    <property type="term" value="F:oxidoreductase activity, acting on the CH-CH group of donors"/>
    <property type="evidence" value="ECO:0007669"/>
    <property type="project" value="UniProtKB-ARBA"/>
</dbReference>
<dbReference type="SUPFAM" id="SSF56645">
    <property type="entry name" value="Acyl-CoA dehydrogenase NM domain-like"/>
    <property type="match status" value="1"/>
</dbReference>
<evidence type="ECO:0000256" key="1">
    <source>
        <dbReference type="ARBA" id="ARBA00001974"/>
    </source>
</evidence>
<dbReference type="PIRSF" id="PIRSF016578">
    <property type="entry name" value="HsaA"/>
    <property type="match status" value="1"/>
</dbReference>